<gene>
    <name evidence="1" type="ORF">GCM10023082_02680</name>
</gene>
<evidence type="ECO:0000313" key="1">
    <source>
        <dbReference type="EMBL" id="GAA3708097.1"/>
    </source>
</evidence>
<dbReference type="InterPro" id="IPR054058">
    <property type="entry name" value="HTH_67"/>
</dbReference>
<sequence>MTTITAREARRCYNAHHPLHAAYYFAPEHDDLYAGLGLERGPMSYLAGRAAPLGPCTAGVVTAVFYTFHPGLVRKLLPPAWRTATPERILDTRLKIVDACLTRLLGAEAVASREMAEAAELALRAAEACTQHGRPLYGANAGLPVPAAAHLAFWHATTLLREHRGDGHVSTLVSAELTGLEALVTHTATGTNWRPAFLRRTRGWAEAEWIDARRSLHERGLLTPAGALTPQGADLRRAVEADTDRLDVAPYRHLGTAGTARLTQLAGAFSRTVLAGGGLPLQDIGRL</sequence>
<dbReference type="NCBIfam" id="NF047719">
    <property type="entry name" value="SCO6745_fam_HTH"/>
    <property type="match status" value="1"/>
</dbReference>
<dbReference type="Pfam" id="PF21863">
    <property type="entry name" value="HTH_67"/>
    <property type="match status" value="1"/>
</dbReference>
<evidence type="ECO:0000313" key="2">
    <source>
        <dbReference type="Proteomes" id="UP001499884"/>
    </source>
</evidence>
<proteinExistence type="predicted"/>
<name>A0ABP7DS22_9ACTN</name>
<reference evidence="2" key="1">
    <citation type="journal article" date="2019" name="Int. J. Syst. Evol. Microbiol.">
        <title>The Global Catalogue of Microorganisms (GCM) 10K type strain sequencing project: providing services to taxonomists for standard genome sequencing and annotation.</title>
        <authorList>
            <consortium name="The Broad Institute Genomics Platform"/>
            <consortium name="The Broad Institute Genome Sequencing Center for Infectious Disease"/>
            <person name="Wu L."/>
            <person name="Ma J."/>
        </authorList>
    </citation>
    <scope>NUCLEOTIDE SEQUENCE [LARGE SCALE GENOMIC DNA]</scope>
    <source>
        <strain evidence="2">JCM 30846</strain>
    </source>
</reference>
<protein>
    <recommendedName>
        <fullName evidence="3">SalK</fullName>
    </recommendedName>
</protein>
<dbReference type="RefSeq" id="WP_345639991.1">
    <property type="nucleotide sequence ID" value="NZ_BAABEP010000001.1"/>
</dbReference>
<accession>A0ABP7DS22</accession>
<comment type="caution">
    <text evidence="1">The sequence shown here is derived from an EMBL/GenBank/DDBJ whole genome shotgun (WGS) entry which is preliminary data.</text>
</comment>
<dbReference type="EMBL" id="BAABEP010000001">
    <property type="protein sequence ID" value="GAA3708097.1"/>
    <property type="molecule type" value="Genomic_DNA"/>
</dbReference>
<evidence type="ECO:0008006" key="3">
    <source>
        <dbReference type="Google" id="ProtNLM"/>
    </source>
</evidence>
<dbReference type="Proteomes" id="UP001499884">
    <property type="component" value="Unassembled WGS sequence"/>
</dbReference>
<organism evidence="1 2">
    <name type="scientific">Streptomyces tremellae</name>
    <dbReference type="NCBI Taxonomy" id="1124239"/>
    <lineage>
        <taxon>Bacteria</taxon>
        <taxon>Bacillati</taxon>
        <taxon>Actinomycetota</taxon>
        <taxon>Actinomycetes</taxon>
        <taxon>Kitasatosporales</taxon>
        <taxon>Streptomycetaceae</taxon>
        <taxon>Streptomyces</taxon>
    </lineage>
</organism>
<keyword evidence="2" id="KW-1185">Reference proteome</keyword>